<protein>
    <submittedName>
        <fullName evidence="3">Pol Pro-Pol polyprotein-like 1</fullName>
    </submittedName>
</protein>
<feature type="region of interest" description="Disordered" evidence="1">
    <location>
        <begin position="1"/>
        <end position="35"/>
    </location>
</feature>
<dbReference type="Pfam" id="PF17921">
    <property type="entry name" value="Integrase_H2C2"/>
    <property type="match status" value="1"/>
</dbReference>
<evidence type="ECO:0000256" key="1">
    <source>
        <dbReference type="SAM" id="MobiDB-lite"/>
    </source>
</evidence>
<organism evidence="3 4">
    <name type="scientific">Homarus americanus</name>
    <name type="common">American lobster</name>
    <dbReference type="NCBI Taxonomy" id="6706"/>
    <lineage>
        <taxon>Eukaryota</taxon>
        <taxon>Metazoa</taxon>
        <taxon>Ecdysozoa</taxon>
        <taxon>Arthropoda</taxon>
        <taxon>Crustacea</taxon>
        <taxon>Multicrustacea</taxon>
        <taxon>Malacostraca</taxon>
        <taxon>Eumalacostraca</taxon>
        <taxon>Eucarida</taxon>
        <taxon>Decapoda</taxon>
        <taxon>Pleocyemata</taxon>
        <taxon>Astacidea</taxon>
        <taxon>Nephropoidea</taxon>
        <taxon>Nephropidae</taxon>
        <taxon>Homarus</taxon>
    </lineage>
</organism>
<keyword evidence="4" id="KW-1185">Reference proteome</keyword>
<reference evidence="3" key="1">
    <citation type="journal article" date="2021" name="Sci. Adv.">
        <title>The American lobster genome reveals insights on longevity, neural, and immune adaptations.</title>
        <authorList>
            <person name="Polinski J.M."/>
            <person name="Zimin A.V."/>
            <person name="Clark K.F."/>
            <person name="Kohn A.B."/>
            <person name="Sadowski N."/>
            <person name="Timp W."/>
            <person name="Ptitsyn A."/>
            <person name="Khanna P."/>
            <person name="Romanova D.Y."/>
            <person name="Williams P."/>
            <person name="Greenwood S.J."/>
            <person name="Moroz L.L."/>
            <person name="Walt D.R."/>
            <person name="Bodnar A.G."/>
        </authorList>
    </citation>
    <scope>NUCLEOTIDE SEQUENCE</scope>
    <source>
        <strain evidence="3">GMGI-L3</strain>
    </source>
</reference>
<accession>A0A8J5T6N2</accession>
<proteinExistence type="predicted"/>
<evidence type="ECO:0000259" key="2">
    <source>
        <dbReference type="Pfam" id="PF17921"/>
    </source>
</evidence>
<dbReference type="InterPro" id="IPR041588">
    <property type="entry name" value="Integrase_H2C2"/>
</dbReference>
<gene>
    <name evidence="3" type="primary">pol-L1</name>
    <name evidence="3" type="ORF">Hamer_G008467</name>
</gene>
<name>A0A8J5T6N2_HOMAM</name>
<dbReference type="AlphaFoldDB" id="A0A8J5T6N2"/>
<sequence>MKPASLLPLSAPSTRQTPHSKEGVQSDAQPGHNPPIKEHLVIGAAHGAQKAARKLAPLCNIQQLRTADMGLQLRDIPLSNGKTLLCVTSTNRLRPLVPLDMRQLLHSFSHPGIGATQRLVKEGYVWPFISSDVRCWTKACMACQSSKILGHTKSPVGTFLPQSARFDHVHIHIVGLLPPSEGLRHLLTIVDCSFSGQPLRPI</sequence>
<dbReference type="Proteomes" id="UP000747542">
    <property type="component" value="Unassembled WGS sequence"/>
</dbReference>
<evidence type="ECO:0000313" key="3">
    <source>
        <dbReference type="EMBL" id="KAG7172966.1"/>
    </source>
</evidence>
<dbReference type="Gene3D" id="1.10.340.70">
    <property type="match status" value="1"/>
</dbReference>
<comment type="caution">
    <text evidence="3">The sequence shown here is derived from an EMBL/GenBank/DDBJ whole genome shotgun (WGS) entry which is preliminary data.</text>
</comment>
<evidence type="ECO:0000313" key="4">
    <source>
        <dbReference type="Proteomes" id="UP000747542"/>
    </source>
</evidence>
<dbReference type="EMBL" id="JAHLQT010010178">
    <property type="protein sequence ID" value="KAG7172966.1"/>
    <property type="molecule type" value="Genomic_DNA"/>
</dbReference>
<feature type="domain" description="Integrase zinc-binding" evidence="2">
    <location>
        <begin position="104"/>
        <end position="147"/>
    </location>
</feature>